<organism evidence="2 3">
    <name type="scientific">Trametes pubescens</name>
    <name type="common">White-rot fungus</name>
    <dbReference type="NCBI Taxonomy" id="154538"/>
    <lineage>
        <taxon>Eukaryota</taxon>
        <taxon>Fungi</taxon>
        <taxon>Dikarya</taxon>
        <taxon>Basidiomycota</taxon>
        <taxon>Agaricomycotina</taxon>
        <taxon>Agaricomycetes</taxon>
        <taxon>Polyporales</taxon>
        <taxon>Polyporaceae</taxon>
        <taxon>Trametes</taxon>
    </lineage>
</organism>
<comment type="caution">
    <text evidence="2">The sequence shown here is derived from an EMBL/GenBank/DDBJ whole genome shotgun (WGS) entry which is preliminary data.</text>
</comment>
<feature type="transmembrane region" description="Helical" evidence="1">
    <location>
        <begin position="75"/>
        <end position="99"/>
    </location>
</feature>
<protein>
    <submittedName>
        <fullName evidence="2">Uncharacterized protein</fullName>
    </submittedName>
</protein>
<name>A0A1M2V9E7_TRAPU</name>
<feature type="transmembrane region" description="Helical" evidence="1">
    <location>
        <begin position="148"/>
        <end position="169"/>
    </location>
</feature>
<feature type="transmembrane region" description="Helical" evidence="1">
    <location>
        <begin position="12"/>
        <end position="31"/>
    </location>
</feature>
<keyword evidence="3" id="KW-1185">Reference proteome</keyword>
<dbReference type="OMA" id="WITASFT"/>
<evidence type="ECO:0000313" key="3">
    <source>
        <dbReference type="Proteomes" id="UP000184267"/>
    </source>
</evidence>
<proteinExistence type="predicted"/>
<dbReference type="EMBL" id="MNAD01001554">
    <property type="protein sequence ID" value="OJT04224.1"/>
    <property type="molecule type" value="Genomic_DNA"/>
</dbReference>
<reference evidence="2 3" key="1">
    <citation type="submission" date="2016-10" db="EMBL/GenBank/DDBJ databases">
        <title>Genome sequence of the basidiomycete white-rot fungus Trametes pubescens.</title>
        <authorList>
            <person name="Makela M.R."/>
            <person name="Granchi Z."/>
            <person name="Peng M."/>
            <person name="De Vries R.P."/>
            <person name="Grigoriev I."/>
            <person name="Riley R."/>
            <person name="Hilden K."/>
        </authorList>
    </citation>
    <scope>NUCLEOTIDE SEQUENCE [LARGE SCALE GENOMIC DNA]</scope>
    <source>
        <strain evidence="2 3">FBCC735</strain>
    </source>
</reference>
<keyword evidence="1" id="KW-0472">Membrane</keyword>
<gene>
    <name evidence="2" type="ORF">TRAPUB_5101</name>
</gene>
<sequence length="228" mass="25614">MYRIYVVWERKWFSLIIPGILLAGDLSRPFVEPRSRTFTEMPLHAVTTSLVADLLLGGTPLTYDLSFILVGRARFIAYFVVVLITNIVMTLLLLGRLWWDDRRIQRYCPRDASNSVHWRVMKTIVQSQAVYSIGVIFNLAAYAAHSNLVLITNAILPQLIGISFTLIIARIGLSEVLDDASDNHQTDVTTIEFSDRGRTPPPPIAVDVFVSQSTSSCSDERVSRDDKG</sequence>
<dbReference type="Proteomes" id="UP000184267">
    <property type="component" value="Unassembled WGS sequence"/>
</dbReference>
<keyword evidence="1" id="KW-0812">Transmembrane</keyword>
<keyword evidence="1" id="KW-1133">Transmembrane helix</keyword>
<evidence type="ECO:0000313" key="2">
    <source>
        <dbReference type="EMBL" id="OJT04224.1"/>
    </source>
</evidence>
<dbReference type="AlphaFoldDB" id="A0A1M2V9E7"/>
<dbReference type="OrthoDB" id="2905268at2759"/>
<accession>A0A1M2V9E7</accession>
<dbReference type="STRING" id="154538.A0A1M2V9E7"/>
<evidence type="ECO:0000256" key="1">
    <source>
        <dbReference type="SAM" id="Phobius"/>
    </source>
</evidence>
<feature type="transmembrane region" description="Helical" evidence="1">
    <location>
        <begin position="120"/>
        <end position="142"/>
    </location>
</feature>